<comment type="caution">
    <text evidence="1">The sequence shown here is derived from an EMBL/GenBank/DDBJ whole genome shotgun (WGS) entry which is preliminary data.</text>
</comment>
<protein>
    <submittedName>
        <fullName evidence="1">Uncharacterized protein</fullName>
    </submittedName>
</protein>
<keyword evidence="2" id="KW-1185">Reference proteome</keyword>
<evidence type="ECO:0000313" key="1">
    <source>
        <dbReference type="EMBL" id="MBD2778065.1"/>
    </source>
</evidence>
<accession>A0A8J7CHT0</accession>
<dbReference type="AlphaFoldDB" id="A0A8J7CHT0"/>
<dbReference type="RefSeq" id="WP_190837319.1">
    <property type="nucleotide sequence ID" value="NZ_CAWPPI010000119.1"/>
</dbReference>
<reference evidence="1" key="1">
    <citation type="submission" date="2020-09" db="EMBL/GenBank/DDBJ databases">
        <title>Iningainema tapete sp. nov. (Scytonemataceae, Cyanobacteria) from greenhouses in central Florida (USA) produces two types of nodularin with biosynthetic potential for microcystin-LR and anabaenopeptins.</title>
        <authorList>
            <person name="Berthold D.E."/>
            <person name="Lefler F.W."/>
            <person name="Huang I.-S."/>
            <person name="Abdulla H."/>
            <person name="Zimba P.V."/>
            <person name="Laughinghouse H.D. IV."/>
        </authorList>
    </citation>
    <scope>NUCLEOTIDE SEQUENCE</scope>
    <source>
        <strain evidence="1">BLCCT55</strain>
    </source>
</reference>
<dbReference type="EMBL" id="JACXAE010000119">
    <property type="protein sequence ID" value="MBD2778065.1"/>
    <property type="molecule type" value="Genomic_DNA"/>
</dbReference>
<gene>
    <name evidence="1" type="ORF">ICL16_39990</name>
</gene>
<organism evidence="1 2">
    <name type="scientific">Iningainema tapete BLCC-T55</name>
    <dbReference type="NCBI Taxonomy" id="2748662"/>
    <lineage>
        <taxon>Bacteria</taxon>
        <taxon>Bacillati</taxon>
        <taxon>Cyanobacteriota</taxon>
        <taxon>Cyanophyceae</taxon>
        <taxon>Nostocales</taxon>
        <taxon>Scytonemataceae</taxon>
        <taxon>Iningainema tapete</taxon>
    </lineage>
</organism>
<evidence type="ECO:0000313" key="2">
    <source>
        <dbReference type="Proteomes" id="UP000629098"/>
    </source>
</evidence>
<proteinExistence type="predicted"/>
<name>A0A8J7CHT0_9CYAN</name>
<sequence length="105" mass="12208">MTQLSNNRTPRRGRVFPERQLSKEEIARRKAESDAFAQRCHVIFDRVQPELIQDHYDWFIIIEPESGDYVIDPDDTVARQKADEKFGNSISLIMRINETGACGRI</sequence>
<dbReference type="Proteomes" id="UP000629098">
    <property type="component" value="Unassembled WGS sequence"/>
</dbReference>